<organism evidence="1 2">
    <name type="scientific">Caenorhabditis auriculariae</name>
    <dbReference type="NCBI Taxonomy" id="2777116"/>
    <lineage>
        <taxon>Eukaryota</taxon>
        <taxon>Metazoa</taxon>
        <taxon>Ecdysozoa</taxon>
        <taxon>Nematoda</taxon>
        <taxon>Chromadorea</taxon>
        <taxon>Rhabditida</taxon>
        <taxon>Rhabditina</taxon>
        <taxon>Rhabditomorpha</taxon>
        <taxon>Rhabditoidea</taxon>
        <taxon>Rhabditidae</taxon>
        <taxon>Peloderinae</taxon>
        <taxon>Caenorhabditis</taxon>
    </lineage>
</organism>
<name>A0A8S1H3Q5_9PELO</name>
<dbReference type="AlphaFoldDB" id="A0A8S1H3Q5"/>
<comment type="caution">
    <text evidence="1">The sequence shown here is derived from an EMBL/GenBank/DDBJ whole genome shotgun (WGS) entry which is preliminary data.</text>
</comment>
<evidence type="ECO:0000313" key="2">
    <source>
        <dbReference type="Proteomes" id="UP000835052"/>
    </source>
</evidence>
<reference evidence="1" key="1">
    <citation type="submission" date="2020-10" db="EMBL/GenBank/DDBJ databases">
        <authorList>
            <person name="Kikuchi T."/>
        </authorList>
    </citation>
    <scope>NUCLEOTIDE SEQUENCE</scope>
    <source>
        <strain evidence="1">NKZ352</strain>
    </source>
</reference>
<dbReference type="Proteomes" id="UP000835052">
    <property type="component" value="Unassembled WGS sequence"/>
</dbReference>
<keyword evidence="2" id="KW-1185">Reference proteome</keyword>
<accession>A0A8S1H3Q5</accession>
<gene>
    <name evidence="1" type="ORF">CAUJ_LOCUS5357</name>
</gene>
<protein>
    <submittedName>
        <fullName evidence="1">Uncharacterized protein</fullName>
    </submittedName>
</protein>
<dbReference type="EMBL" id="CAJGYM010000010">
    <property type="protein sequence ID" value="CAD6189438.1"/>
    <property type="molecule type" value="Genomic_DNA"/>
</dbReference>
<sequence>MTDEPTSTFQNLQLLFMDVLELTGCSAELEMTEKYDSFWNPESLGYEKASAVPSRAQYTAVWRASTHCLNLRGTMFAVLRCYCNALKYVSFLA</sequence>
<proteinExistence type="predicted"/>
<evidence type="ECO:0000313" key="1">
    <source>
        <dbReference type="EMBL" id="CAD6189438.1"/>
    </source>
</evidence>